<name>A0A2H9ZX81_9ASPA</name>
<dbReference type="EMBL" id="KZ453008">
    <property type="protein sequence ID" value="PKA47921.1"/>
    <property type="molecule type" value="Genomic_DNA"/>
</dbReference>
<sequence>MSFRSTKNITQDIVVLLQQNLLGILKITKILLFNLSIFKICHYYFQPRQTYASLPDQVIHRCDGGSLCVRPAHRRLFAAACAQGRKHDHLCTAACTQARPRETCTRIK</sequence>
<protein>
    <submittedName>
        <fullName evidence="1">Uncharacterized protein</fullName>
    </submittedName>
</protein>
<evidence type="ECO:0000313" key="1">
    <source>
        <dbReference type="EMBL" id="PKA47921.1"/>
    </source>
</evidence>
<evidence type="ECO:0000313" key="2">
    <source>
        <dbReference type="Proteomes" id="UP000236161"/>
    </source>
</evidence>
<dbReference type="Proteomes" id="UP000236161">
    <property type="component" value="Unassembled WGS sequence"/>
</dbReference>
<proteinExistence type="predicted"/>
<organism evidence="1 2">
    <name type="scientific">Apostasia shenzhenica</name>
    <dbReference type="NCBI Taxonomy" id="1088818"/>
    <lineage>
        <taxon>Eukaryota</taxon>
        <taxon>Viridiplantae</taxon>
        <taxon>Streptophyta</taxon>
        <taxon>Embryophyta</taxon>
        <taxon>Tracheophyta</taxon>
        <taxon>Spermatophyta</taxon>
        <taxon>Magnoliopsida</taxon>
        <taxon>Liliopsida</taxon>
        <taxon>Asparagales</taxon>
        <taxon>Orchidaceae</taxon>
        <taxon>Apostasioideae</taxon>
        <taxon>Apostasia</taxon>
    </lineage>
</organism>
<reference evidence="1 2" key="1">
    <citation type="journal article" date="2017" name="Nature">
        <title>The Apostasia genome and the evolution of orchids.</title>
        <authorList>
            <person name="Zhang G.Q."/>
            <person name="Liu K.W."/>
            <person name="Li Z."/>
            <person name="Lohaus R."/>
            <person name="Hsiao Y.Y."/>
            <person name="Niu S.C."/>
            <person name="Wang J.Y."/>
            <person name="Lin Y.C."/>
            <person name="Xu Q."/>
            <person name="Chen L.J."/>
            <person name="Yoshida K."/>
            <person name="Fujiwara S."/>
            <person name="Wang Z.W."/>
            <person name="Zhang Y.Q."/>
            <person name="Mitsuda N."/>
            <person name="Wang M."/>
            <person name="Liu G.H."/>
            <person name="Pecoraro L."/>
            <person name="Huang H.X."/>
            <person name="Xiao X.J."/>
            <person name="Lin M."/>
            <person name="Wu X.Y."/>
            <person name="Wu W.L."/>
            <person name="Chen Y.Y."/>
            <person name="Chang S.B."/>
            <person name="Sakamoto S."/>
            <person name="Ohme-Takagi M."/>
            <person name="Yagi M."/>
            <person name="Zeng S.J."/>
            <person name="Shen C.Y."/>
            <person name="Yeh C.M."/>
            <person name="Luo Y.B."/>
            <person name="Tsai W.C."/>
            <person name="Van de Peer Y."/>
            <person name="Liu Z.J."/>
        </authorList>
    </citation>
    <scope>NUCLEOTIDE SEQUENCE [LARGE SCALE GENOMIC DNA]</scope>
    <source>
        <strain evidence="2">cv. Shenzhen</strain>
        <tissue evidence="1">Stem</tissue>
    </source>
</reference>
<gene>
    <name evidence="1" type="ORF">AXF42_Ash016267</name>
</gene>
<keyword evidence="2" id="KW-1185">Reference proteome</keyword>
<dbReference type="AlphaFoldDB" id="A0A2H9ZX81"/>
<accession>A0A2H9ZX81</accession>